<dbReference type="RefSeq" id="XP_028905597.1">
    <property type="nucleotide sequence ID" value="XM_029049764.2"/>
</dbReference>
<keyword evidence="3" id="KW-0472">Membrane</keyword>
<dbReference type="GeneID" id="103167973"/>
<dbReference type="SMART" id="SM00034">
    <property type="entry name" value="CLECT"/>
    <property type="match status" value="1"/>
</dbReference>
<dbReference type="CDD" id="cd03590">
    <property type="entry name" value="CLECT_DC-SIGN_like"/>
    <property type="match status" value="1"/>
</dbReference>
<dbReference type="AlphaFoldDB" id="A0A6I8PF89"/>
<feature type="domain" description="C-type lectin" evidence="4">
    <location>
        <begin position="208"/>
        <end position="310"/>
    </location>
</feature>
<dbReference type="InterPro" id="IPR001304">
    <property type="entry name" value="C-type_lectin-like"/>
</dbReference>
<dbReference type="Ensembl" id="ENSOANT00000067400.1">
    <property type="protein sequence ID" value="ENSOANP00000050738.1"/>
    <property type="gene ID" value="ENSOANG00000038160.1"/>
</dbReference>
<keyword evidence="6" id="KW-1185">Reference proteome</keyword>
<accession>A0A6I8PF89</accession>
<gene>
    <name evidence="5" type="primary">LOC103167973</name>
</gene>
<dbReference type="InterPro" id="IPR016187">
    <property type="entry name" value="CTDL_fold"/>
</dbReference>
<evidence type="ECO:0000256" key="2">
    <source>
        <dbReference type="ARBA" id="ARBA00023157"/>
    </source>
</evidence>
<protein>
    <recommendedName>
        <fullName evidence="4">C-type lectin domain-containing protein</fullName>
    </recommendedName>
</protein>
<dbReference type="OMA" id="GQEDCVM"/>
<evidence type="ECO:0000313" key="5">
    <source>
        <dbReference type="Ensembl" id="ENSOANP00000050738.1"/>
    </source>
</evidence>
<keyword evidence="2" id="KW-1015">Disulfide bond</keyword>
<dbReference type="PROSITE" id="PS50041">
    <property type="entry name" value="C_TYPE_LECTIN_2"/>
    <property type="match status" value="1"/>
</dbReference>
<dbReference type="FunCoup" id="A0A6I8PF89">
    <property type="interactions" value="203"/>
</dbReference>
<dbReference type="GO" id="GO:0030246">
    <property type="term" value="F:carbohydrate binding"/>
    <property type="evidence" value="ECO:0000318"/>
    <property type="project" value="GO_Central"/>
</dbReference>
<reference evidence="5 6" key="1">
    <citation type="journal article" date="2008" name="Nature">
        <title>Genome analysis of the platypus reveals unique signatures of evolution.</title>
        <authorList>
            <person name="Warren W.C."/>
            <person name="Hillier L.W."/>
            <person name="Marshall Graves J.A."/>
            <person name="Birney E."/>
            <person name="Ponting C.P."/>
            <person name="Grutzner F."/>
            <person name="Belov K."/>
            <person name="Miller W."/>
            <person name="Clarke L."/>
            <person name="Chinwalla A.T."/>
            <person name="Yang S.P."/>
            <person name="Heger A."/>
            <person name="Locke D.P."/>
            <person name="Miethke P."/>
            <person name="Waters P.D."/>
            <person name="Veyrunes F."/>
            <person name="Fulton L."/>
            <person name="Fulton B."/>
            <person name="Graves T."/>
            <person name="Wallis J."/>
            <person name="Puente X.S."/>
            <person name="Lopez-Otin C."/>
            <person name="Ordonez G.R."/>
            <person name="Eichler E.E."/>
            <person name="Chen L."/>
            <person name="Cheng Z."/>
            <person name="Deakin J.E."/>
            <person name="Alsop A."/>
            <person name="Thompson K."/>
            <person name="Kirby P."/>
            <person name="Papenfuss A.T."/>
            <person name="Wakefield M.J."/>
            <person name="Olender T."/>
            <person name="Lancet D."/>
            <person name="Huttley G.A."/>
            <person name="Smit A.F."/>
            <person name="Pask A."/>
            <person name="Temple-Smith P."/>
            <person name="Batzer M.A."/>
            <person name="Walker J.A."/>
            <person name="Konkel M.K."/>
            <person name="Harris R.S."/>
            <person name="Whittington C.M."/>
            <person name="Wong E.S."/>
            <person name="Gemmell N.J."/>
            <person name="Buschiazzo E."/>
            <person name="Vargas Jentzsch I.M."/>
            <person name="Merkel A."/>
            <person name="Schmitz J."/>
            <person name="Zemann A."/>
            <person name="Churakov G."/>
            <person name="Kriegs J.O."/>
            <person name="Brosius J."/>
            <person name="Murchison E.P."/>
            <person name="Sachidanandam R."/>
            <person name="Smith C."/>
            <person name="Hannon G.J."/>
            <person name="Tsend-Ayush E."/>
            <person name="McMillan D."/>
            <person name="Attenborough R."/>
            <person name="Rens W."/>
            <person name="Ferguson-Smith M."/>
            <person name="Lefevre C.M."/>
            <person name="Sharp J.A."/>
            <person name="Nicholas K.R."/>
            <person name="Ray D.A."/>
            <person name="Kube M."/>
            <person name="Reinhardt R."/>
            <person name="Pringle T.H."/>
            <person name="Taylor J."/>
            <person name="Jones R.C."/>
            <person name="Nixon B."/>
            <person name="Dacheux J.L."/>
            <person name="Niwa H."/>
            <person name="Sekita Y."/>
            <person name="Huang X."/>
            <person name="Stark A."/>
            <person name="Kheradpour P."/>
            <person name="Kellis M."/>
            <person name="Flicek P."/>
            <person name="Chen Y."/>
            <person name="Webber C."/>
            <person name="Hardison R."/>
            <person name="Nelson J."/>
            <person name="Hallsworth-Pepin K."/>
            <person name="Delehaunty K."/>
            <person name="Markovic C."/>
            <person name="Minx P."/>
            <person name="Feng Y."/>
            <person name="Kremitzki C."/>
            <person name="Mitreva M."/>
            <person name="Glasscock J."/>
            <person name="Wylie T."/>
            <person name="Wohldmann P."/>
            <person name="Thiru P."/>
            <person name="Nhan M.N."/>
            <person name="Pohl C.S."/>
            <person name="Smith S.M."/>
            <person name="Hou S."/>
            <person name="Nefedov M."/>
            <person name="de Jong P.J."/>
            <person name="Renfree M.B."/>
            <person name="Mardis E.R."/>
            <person name="Wilson R.K."/>
        </authorList>
    </citation>
    <scope>NUCLEOTIDE SEQUENCE [LARGE SCALE GENOMIC DNA]</scope>
    <source>
        <strain evidence="5 6">Glennie</strain>
    </source>
</reference>
<name>A0A6I8PF89_ORNAN</name>
<reference evidence="5" key="2">
    <citation type="submission" date="2025-08" db="UniProtKB">
        <authorList>
            <consortium name="Ensembl"/>
        </authorList>
    </citation>
    <scope>IDENTIFICATION</scope>
    <source>
        <strain evidence="5">Glennie</strain>
    </source>
</reference>
<dbReference type="OrthoDB" id="6133475at2759"/>
<dbReference type="Pfam" id="PF00059">
    <property type="entry name" value="Lectin_C"/>
    <property type="match status" value="1"/>
</dbReference>
<dbReference type="Bgee" id="ENSOANG00000038160">
    <property type="expression patterns" value="Expressed in liver and 3 other cell types or tissues"/>
</dbReference>
<keyword evidence="3" id="KW-1133">Transmembrane helix</keyword>
<sequence length="325" mass="36984">MEQVGYREWKDTDQFSLAEPRSSSNSWTGGSRLLLMGCWATLPRYLVMAVTLVLWGSLLSVMLAKGSETSMELGLLQEEQNRLSTNGSEMLEQLETIKKKLETMGSQQQESKQKLEALSTQQLETIKRKLEVLGSQHLEIKSQASARSEALRRLQDEQFRLSTRVTKELAQSGKALEDLRGEMFRVVSASQSGNASSCQPCPPGWRKFEDSCYFFSVTTLLWQEAKDHCIEQGAHLVIINNQQEQNFLTQNDGKGYWIGLTDMDTEGTHQWIDGTDLIFTYWNTGEPNDSRGVEDCVMMLTTGRWNDFRCTSDSDNWICEKKQIC</sequence>
<keyword evidence="1" id="KW-0430">Lectin</keyword>
<dbReference type="InterPro" id="IPR050111">
    <property type="entry name" value="C-type_lectin/snaclec_domain"/>
</dbReference>
<proteinExistence type="predicted"/>
<dbReference type="GeneTree" id="ENSGT00940000162906"/>
<dbReference type="PANTHER" id="PTHR22803">
    <property type="entry name" value="MANNOSE, PHOSPHOLIPASE, LECTIN RECEPTOR RELATED"/>
    <property type="match status" value="1"/>
</dbReference>
<feature type="transmembrane region" description="Helical" evidence="3">
    <location>
        <begin position="45"/>
        <end position="64"/>
    </location>
</feature>
<dbReference type="SUPFAM" id="SSF56436">
    <property type="entry name" value="C-type lectin-like"/>
    <property type="match status" value="1"/>
</dbReference>
<dbReference type="Gene3D" id="3.10.100.10">
    <property type="entry name" value="Mannose-Binding Protein A, subunit A"/>
    <property type="match status" value="1"/>
</dbReference>
<dbReference type="GO" id="GO:0006955">
    <property type="term" value="P:immune response"/>
    <property type="evidence" value="ECO:0000318"/>
    <property type="project" value="GO_Central"/>
</dbReference>
<organism evidence="5 6">
    <name type="scientific">Ornithorhynchus anatinus</name>
    <name type="common">Duckbill platypus</name>
    <dbReference type="NCBI Taxonomy" id="9258"/>
    <lineage>
        <taxon>Eukaryota</taxon>
        <taxon>Metazoa</taxon>
        <taxon>Chordata</taxon>
        <taxon>Craniata</taxon>
        <taxon>Vertebrata</taxon>
        <taxon>Euteleostomi</taxon>
        <taxon>Mammalia</taxon>
        <taxon>Monotremata</taxon>
        <taxon>Ornithorhynchidae</taxon>
        <taxon>Ornithorhynchus</taxon>
    </lineage>
</organism>
<dbReference type="GO" id="GO:0038187">
    <property type="term" value="F:pattern recognition receptor activity"/>
    <property type="evidence" value="ECO:0000318"/>
    <property type="project" value="GO_Central"/>
</dbReference>
<dbReference type="PROSITE" id="PS00615">
    <property type="entry name" value="C_TYPE_LECTIN_1"/>
    <property type="match status" value="1"/>
</dbReference>
<evidence type="ECO:0000256" key="1">
    <source>
        <dbReference type="ARBA" id="ARBA00022734"/>
    </source>
</evidence>
<evidence type="ECO:0000256" key="3">
    <source>
        <dbReference type="SAM" id="Phobius"/>
    </source>
</evidence>
<dbReference type="Proteomes" id="UP000002279">
    <property type="component" value="Chromosome X1"/>
</dbReference>
<dbReference type="InterPro" id="IPR016186">
    <property type="entry name" value="C-type_lectin-like/link_sf"/>
</dbReference>
<dbReference type="InterPro" id="IPR033989">
    <property type="entry name" value="CD209-like_CTLD"/>
</dbReference>
<dbReference type="GO" id="GO:0009897">
    <property type="term" value="C:external side of plasma membrane"/>
    <property type="evidence" value="ECO:0000318"/>
    <property type="project" value="GO_Central"/>
</dbReference>
<keyword evidence="3" id="KW-0812">Transmembrane</keyword>
<dbReference type="InterPro" id="IPR018378">
    <property type="entry name" value="C-type_lectin_CS"/>
</dbReference>
<reference evidence="5" key="3">
    <citation type="submission" date="2025-09" db="UniProtKB">
        <authorList>
            <consortium name="Ensembl"/>
        </authorList>
    </citation>
    <scope>IDENTIFICATION</scope>
    <source>
        <strain evidence="5">Glennie</strain>
    </source>
</reference>
<evidence type="ECO:0000313" key="6">
    <source>
        <dbReference type="Proteomes" id="UP000002279"/>
    </source>
</evidence>
<dbReference type="InParanoid" id="A0A6I8PF89"/>
<dbReference type="KEGG" id="oaa:103167973"/>
<evidence type="ECO:0000259" key="4">
    <source>
        <dbReference type="PROSITE" id="PS50041"/>
    </source>
</evidence>